<gene>
    <name evidence="1" type="ORF">WKV53_23635</name>
</gene>
<name>A0ABU9B3J7_9BACT</name>
<evidence type="ECO:0000313" key="1">
    <source>
        <dbReference type="EMBL" id="MEK7953527.1"/>
    </source>
</evidence>
<dbReference type="Proteomes" id="UP001371305">
    <property type="component" value="Unassembled WGS sequence"/>
</dbReference>
<keyword evidence="2" id="KW-1185">Reference proteome</keyword>
<accession>A0ABU9B3J7</accession>
<protein>
    <submittedName>
        <fullName evidence="1">Uncharacterized protein</fullName>
    </submittedName>
</protein>
<sequence>MNDALNAFIELYRGALFSHSDVIFDGLERGTVRLVRISNDVPSGLYAELFGHRASLLEALDPCPDPESRDEWRVIADHLAKAHESEVCRTWTFIGERYAYTVYEIEQSSVIAGCEVDDLAAREEQRAKIAAIGVTFSSNTVRKIGEVLVDPRFGFGAEGTRASGYELYTAKEAAREAIELLRNCGILDAHEIEIYNPTRGANDGTRYDRLLAHLEGEDSNRPSYSGVRFSL</sequence>
<reference evidence="1 2" key="1">
    <citation type="submission" date="2024-04" db="EMBL/GenBank/DDBJ databases">
        <title>Luteolibacter sp. isolated from soil.</title>
        <authorList>
            <person name="An J."/>
        </authorList>
    </citation>
    <scope>NUCLEOTIDE SEQUENCE [LARGE SCALE GENOMIC DNA]</scope>
    <source>
        <strain evidence="1 2">Y139</strain>
    </source>
</reference>
<evidence type="ECO:0000313" key="2">
    <source>
        <dbReference type="Proteomes" id="UP001371305"/>
    </source>
</evidence>
<dbReference type="EMBL" id="JBBUKT010000012">
    <property type="protein sequence ID" value="MEK7953527.1"/>
    <property type="molecule type" value="Genomic_DNA"/>
</dbReference>
<organism evidence="1 2">
    <name type="scientific">Luteolibacter soli</name>
    <dbReference type="NCBI Taxonomy" id="3135280"/>
    <lineage>
        <taxon>Bacteria</taxon>
        <taxon>Pseudomonadati</taxon>
        <taxon>Verrucomicrobiota</taxon>
        <taxon>Verrucomicrobiia</taxon>
        <taxon>Verrucomicrobiales</taxon>
        <taxon>Verrucomicrobiaceae</taxon>
        <taxon>Luteolibacter</taxon>
    </lineage>
</organism>
<comment type="caution">
    <text evidence="1">The sequence shown here is derived from an EMBL/GenBank/DDBJ whole genome shotgun (WGS) entry which is preliminary data.</text>
</comment>
<proteinExistence type="predicted"/>
<dbReference type="RefSeq" id="WP_341407294.1">
    <property type="nucleotide sequence ID" value="NZ_JBBUKT010000012.1"/>
</dbReference>